<dbReference type="EMBL" id="CP044416">
    <property type="protein sequence ID" value="QOY40497.1"/>
    <property type="molecule type" value="Genomic_DNA"/>
</dbReference>
<dbReference type="AlphaFoldDB" id="A0A7S7REQ5"/>
<name>A0A7S7REQ5_CRYPV</name>
<dbReference type="Proteomes" id="UP000593906">
    <property type="component" value="Chromosome 7"/>
</dbReference>
<gene>
    <name evidence="1" type="ORF">CPATCC_003354</name>
</gene>
<protein>
    <submittedName>
        <fullName evidence="1">Uncharacterized protein</fullName>
    </submittedName>
</protein>
<accession>A0A7S7REQ5</accession>
<reference evidence="1 2" key="1">
    <citation type="submission" date="2019-09" db="EMBL/GenBank/DDBJ databases">
        <title>Consistent, comparative and evidence-based genome assembly and annotation for Cryptosporidium parvum, C. hominis and C. tyzzeri.</title>
        <authorList>
            <person name="Baptista R.P."/>
            <person name="Li Y."/>
            <person name="Sateriale A."/>
            <person name="Ansell B."/>
            <person name="Jex A."/>
            <person name="Sanders M."/>
            <person name="Brooks K."/>
            <person name="Tracey A."/>
            <person name="Berriman M."/>
            <person name="Striepen B."/>
            <person name="Cotton J.A."/>
            <person name="Kissinger J.C."/>
        </authorList>
    </citation>
    <scope>NUCLEOTIDE SEQUENCE [LARGE SCALE GENOMIC DNA]</scope>
    <source>
        <strain evidence="1 2">IOWA-ATCC</strain>
    </source>
</reference>
<evidence type="ECO:0000313" key="1">
    <source>
        <dbReference type="EMBL" id="QOY40497.1"/>
    </source>
</evidence>
<evidence type="ECO:0000313" key="2">
    <source>
        <dbReference type="Proteomes" id="UP000593906"/>
    </source>
</evidence>
<dbReference type="VEuPathDB" id="CryptoDB:CPATCC_0007580"/>
<proteinExistence type="predicted"/>
<sequence length="175" mass="20631">MEQGFPARRIAMEKITERLLQEFDESDPENIPYFIVDFMCKNYGEHLLGFSRIWNAEYEFEQERFAVIDFFRSQFINSKITGDFIGAGFDTLEALCTITPKDIDEIEKFSNKTWLPGHKIRLQQIFSDISTRVQQWRDEREQMLQKPCQHLGSNKLVSMINSNNNVTELPVFPHE</sequence>
<feature type="non-terminal residue" evidence="1">
    <location>
        <position position="1"/>
    </location>
</feature>
<organism evidence="1 2">
    <name type="scientific">Cryptosporidium parvum</name>
    <dbReference type="NCBI Taxonomy" id="5807"/>
    <lineage>
        <taxon>Eukaryota</taxon>
        <taxon>Sar</taxon>
        <taxon>Alveolata</taxon>
        <taxon>Apicomplexa</taxon>
        <taxon>Conoidasida</taxon>
        <taxon>Coccidia</taxon>
        <taxon>Eucoccidiorida</taxon>
        <taxon>Eimeriorina</taxon>
        <taxon>Cryptosporidiidae</taxon>
        <taxon>Cryptosporidium</taxon>
    </lineage>
</organism>